<dbReference type="Proteomes" id="UP001634394">
    <property type="component" value="Unassembled WGS sequence"/>
</dbReference>
<feature type="non-terminal residue" evidence="3">
    <location>
        <position position="153"/>
    </location>
</feature>
<evidence type="ECO:0000256" key="2">
    <source>
        <dbReference type="SAM" id="MobiDB-lite"/>
    </source>
</evidence>
<feature type="coiled-coil region" evidence="1">
    <location>
        <begin position="111"/>
        <end position="138"/>
    </location>
</feature>
<accession>A0ABD3X2G8</accession>
<protein>
    <submittedName>
        <fullName evidence="3">Uncharacterized protein</fullName>
    </submittedName>
</protein>
<keyword evidence="1" id="KW-0175">Coiled coil</keyword>
<evidence type="ECO:0000313" key="3">
    <source>
        <dbReference type="EMBL" id="KAL3879930.1"/>
    </source>
</evidence>
<proteinExistence type="predicted"/>
<comment type="caution">
    <text evidence="3">The sequence shown here is derived from an EMBL/GenBank/DDBJ whole genome shotgun (WGS) entry which is preliminary data.</text>
</comment>
<dbReference type="AlphaFoldDB" id="A0ABD3X2G8"/>
<feature type="region of interest" description="Disordered" evidence="2">
    <location>
        <begin position="39"/>
        <end position="59"/>
    </location>
</feature>
<reference evidence="3 4" key="1">
    <citation type="submission" date="2024-11" db="EMBL/GenBank/DDBJ databases">
        <title>Chromosome-level genome assembly of the freshwater bivalve Anodonta woodiana.</title>
        <authorList>
            <person name="Chen X."/>
        </authorList>
    </citation>
    <scope>NUCLEOTIDE SEQUENCE [LARGE SCALE GENOMIC DNA]</scope>
    <source>
        <strain evidence="3">MN2024</strain>
        <tissue evidence="3">Gills</tissue>
    </source>
</reference>
<feature type="compositionally biased region" description="Basic and acidic residues" evidence="2">
    <location>
        <begin position="39"/>
        <end position="50"/>
    </location>
</feature>
<sequence length="153" mass="17254">KRKNNETGTENVTPFTNYANFVVANPDAAIKFTVPSREESETELSAHEETSLQNGMKIDATNSHTDVMDAYMHKHTVYEKLRGVPESTESAYTTIDHSLINEQNMNTIENGSNYIETLHELESALKSIEEEIGVLLDRKGKLLRSKELDKPRA</sequence>
<keyword evidence="4" id="KW-1185">Reference proteome</keyword>
<organism evidence="3 4">
    <name type="scientific">Sinanodonta woodiana</name>
    <name type="common">Chinese pond mussel</name>
    <name type="synonym">Anodonta woodiana</name>
    <dbReference type="NCBI Taxonomy" id="1069815"/>
    <lineage>
        <taxon>Eukaryota</taxon>
        <taxon>Metazoa</taxon>
        <taxon>Spiralia</taxon>
        <taxon>Lophotrochozoa</taxon>
        <taxon>Mollusca</taxon>
        <taxon>Bivalvia</taxon>
        <taxon>Autobranchia</taxon>
        <taxon>Heteroconchia</taxon>
        <taxon>Palaeoheterodonta</taxon>
        <taxon>Unionida</taxon>
        <taxon>Unionoidea</taxon>
        <taxon>Unionidae</taxon>
        <taxon>Unioninae</taxon>
        <taxon>Sinanodonta</taxon>
    </lineage>
</organism>
<name>A0ABD3X2G8_SINWO</name>
<feature type="non-terminal residue" evidence="3">
    <location>
        <position position="1"/>
    </location>
</feature>
<dbReference type="EMBL" id="JBJQND010000004">
    <property type="protein sequence ID" value="KAL3879930.1"/>
    <property type="molecule type" value="Genomic_DNA"/>
</dbReference>
<evidence type="ECO:0000256" key="1">
    <source>
        <dbReference type="SAM" id="Coils"/>
    </source>
</evidence>
<evidence type="ECO:0000313" key="4">
    <source>
        <dbReference type="Proteomes" id="UP001634394"/>
    </source>
</evidence>
<gene>
    <name evidence="3" type="ORF">ACJMK2_032206</name>
</gene>